<accession>A0A8J3IS95</accession>
<dbReference type="PANTHER" id="PTHR43976:SF16">
    <property type="entry name" value="SHORT-CHAIN DEHYDROGENASE_REDUCTASE FAMILY PROTEIN"/>
    <property type="match status" value="1"/>
</dbReference>
<comment type="caution">
    <text evidence="4">The sequence shown here is derived from an EMBL/GenBank/DDBJ whole genome shotgun (WGS) entry which is preliminary data.</text>
</comment>
<evidence type="ECO:0000313" key="5">
    <source>
        <dbReference type="Proteomes" id="UP000597444"/>
    </source>
</evidence>
<keyword evidence="2" id="KW-0560">Oxidoreductase</keyword>
<dbReference type="InterPro" id="IPR051911">
    <property type="entry name" value="SDR_oxidoreductase"/>
</dbReference>
<comment type="similarity">
    <text evidence="1 3">Belongs to the short-chain dehydrogenases/reductases (SDR) family.</text>
</comment>
<gene>
    <name evidence="4" type="ORF">KSF_076280</name>
</gene>
<dbReference type="InterPro" id="IPR036291">
    <property type="entry name" value="NAD(P)-bd_dom_sf"/>
</dbReference>
<dbReference type="NCBIfam" id="NF004824">
    <property type="entry name" value="PRK06180.1"/>
    <property type="match status" value="1"/>
</dbReference>
<dbReference type="InterPro" id="IPR020904">
    <property type="entry name" value="Sc_DH/Rdtase_CS"/>
</dbReference>
<evidence type="ECO:0000256" key="2">
    <source>
        <dbReference type="ARBA" id="ARBA00023002"/>
    </source>
</evidence>
<reference evidence="4" key="1">
    <citation type="submission" date="2020-10" db="EMBL/GenBank/DDBJ databases">
        <title>Taxonomic study of unclassified bacteria belonging to the class Ktedonobacteria.</title>
        <authorList>
            <person name="Yabe S."/>
            <person name="Wang C.M."/>
            <person name="Zheng Y."/>
            <person name="Sakai Y."/>
            <person name="Cavaletti L."/>
            <person name="Monciardini P."/>
            <person name="Donadio S."/>
        </authorList>
    </citation>
    <scope>NUCLEOTIDE SEQUENCE</scope>
    <source>
        <strain evidence="4">ID150040</strain>
    </source>
</reference>
<evidence type="ECO:0000256" key="1">
    <source>
        <dbReference type="ARBA" id="ARBA00006484"/>
    </source>
</evidence>
<dbReference type="RefSeq" id="WP_236065088.1">
    <property type="nucleotide sequence ID" value="NZ_BNJK01000001.1"/>
</dbReference>
<dbReference type="Gene3D" id="3.40.50.720">
    <property type="entry name" value="NAD(P)-binding Rossmann-like Domain"/>
    <property type="match status" value="1"/>
</dbReference>
<sequence length="282" mass="30367">MTSSSSNRVWLITGCSSGFGQAFARAVIAHGDHLIATARHVEQIEALAGAQPDQVRALELDVTNARQAQEIVKAALDTFGHIDVLVNNAGYGLFGAFEELSEAQIRQQLEVNLLGAMNVTRAVLPSMRAQGWGHLVQISSLGGLAGFAGNSAYSASKFALEGWSEVLSRELAPFGIKVTIVEPGGFRTEWAGRSMIKAAPLAPYDVVMTERRAGMEQANGRQPGDPARAAQALIAVVESEHPPLRLPLGTDAVTIIRQHIQQQLSDLDCWESLSYSTDFPRH</sequence>
<dbReference type="EMBL" id="BNJK01000001">
    <property type="protein sequence ID" value="GHO97580.1"/>
    <property type="molecule type" value="Genomic_DNA"/>
</dbReference>
<dbReference type="Pfam" id="PF00106">
    <property type="entry name" value="adh_short"/>
    <property type="match status" value="1"/>
</dbReference>
<dbReference type="Proteomes" id="UP000597444">
    <property type="component" value="Unassembled WGS sequence"/>
</dbReference>
<dbReference type="NCBIfam" id="NF006114">
    <property type="entry name" value="PRK08263.1"/>
    <property type="match status" value="1"/>
</dbReference>
<dbReference type="PRINTS" id="PR00080">
    <property type="entry name" value="SDRFAMILY"/>
</dbReference>
<name>A0A8J3IS95_9CHLR</name>
<dbReference type="PANTHER" id="PTHR43976">
    <property type="entry name" value="SHORT CHAIN DEHYDROGENASE"/>
    <property type="match status" value="1"/>
</dbReference>
<dbReference type="GO" id="GO:0016491">
    <property type="term" value="F:oxidoreductase activity"/>
    <property type="evidence" value="ECO:0007669"/>
    <property type="project" value="UniProtKB-KW"/>
</dbReference>
<organism evidence="4 5">
    <name type="scientific">Reticulibacter mediterranei</name>
    <dbReference type="NCBI Taxonomy" id="2778369"/>
    <lineage>
        <taxon>Bacteria</taxon>
        <taxon>Bacillati</taxon>
        <taxon>Chloroflexota</taxon>
        <taxon>Ktedonobacteria</taxon>
        <taxon>Ktedonobacterales</taxon>
        <taxon>Reticulibacteraceae</taxon>
        <taxon>Reticulibacter</taxon>
    </lineage>
</organism>
<dbReference type="InterPro" id="IPR002347">
    <property type="entry name" value="SDR_fam"/>
</dbReference>
<keyword evidence="5" id="KW-1185">Reference proteome</keyword>
<proteinExistence type="inferred from homology"/>
<dbReference type="PRINTS" id="PR00081">
    <property type="entry name" value="GDHRDH"/>
</dbReference>
<dbReference type="PROSITE" id="PS00061">
    <property type="entry name" value="ADH_SHORT"/>
    <property type="match status" value="1"/>
</dbReference>
<dbReference type="AlphaFoldDB" id="A0A8J3IS95"/>
<protein>
    <submittedName>
        <fullName evidence="4">Short-chain dehydrogenase/reductase</fullName>
    </submittedName>
</protein>
<evidence type="ECO:0000256" key="3">
    <source>
        <dbReference type="RuleBase" id="RU000363"/>
    </source>
</evidence>
<dbReference type="SUPFAM" id="SSF51735">
    <property type="entry name" value="NAD(P)-binding Rossmann-fold domains"/>
    <property type="match status" value="1"/>
</dbReference>
<evidence type="ECO:0000313" key="4">
    <source>
        <dbReference type="EMBL" id="GHO97580.1"/>
    </source>
</evidence>
<dbReference type="CDD" id="cd05374">
    <property type="entry name" value="17beta-HSD-like_SDR_c"/>
    <property type="match status" value="1"/>
</dbReference>